<dbReference type="InterPro" id="IPR025412">
    <property type="entry name" value="DUF4304"/>
</dbReference>
<proteinExistence type="predicted"/>
<gene>
    <name evidence="1" type="ORF">GHK48_11075</name>
</gene>
<dbReference type="EMBL" id="WISZ01000095">
    <property type="protein sequence ID" value="MQX08810.1"/>
    <property type="molecule type" value="Genomic_DNA"/>
</dbReference>
<name>A0A844ABD5_RHIFR</name>
<dbReference type="RefSeq" id="WP_037399176.1">
    <property type="nucleotide sequence ID" value="NZ_JBGCBT010000004.1"/>
</dbReference>
<accession>A0A844ABD5</accession>
<comment type="caution">
    <text evidence="1">The sequence shown here is derived from an EMBL/GenBank/DDBJ whole genome shotgun (WGS) entry which is preliminary data.</text>
</comment>
<dbReference type="Proteomes" id="UP000466694">
    <property type="component" value="Unassembled WGS sequence"/>
</dbReference>
<protein>
    <submittedName>
        <fullName evidence="1">DUF4304 domain-containing protein</fullName>
    </submittedName>
</protein>
<dbReference type="Pfam" id="PF14137">
    <property type="entry name" value="DUF4304"/>
    <property type="match status" value="1"/>
</dbReference>
<organism evidence="1 2">
    <name type="scientific">Rhizobium fredii</name>
    <name type="common">Sinorhizobium fredii</name>
    <dbReference type="NCBI Taxonomy" id="380"/>
    <lineage>
        <taxon>Bacteria</taxon>
        <taxon>Pseudomonadati</taxon>
        <taxon>Pseudomonadota</taxon>
        <taxon>Alphaproteobacteria</taxon>
        <taxon>Hyphomicrobiales</taxon>
        <taxon>Rhizobiaceae</taxon>
        <taxon>Sinorhizobium/Ensifer group</taxon>
        <taxon>Sinorhizobium</taxon>
    </lineage>
</organism>
<reference evidence="1 2" key="1">
    <citation type="journal article" date="2013" name="Genome Biol.">
        <title>Comparative genomics of the core and accessory genomes of 48 Sinorhizobium strains comprising five genospecies.</title>
        <authorList>
            <person name="Sugawara M."/>
            <person name="Epstein B."/>
            <person name="Badgley B.D."/>
            <person name="Unno T."/>
            <person name="Xu L."/>
            <person name="Reese J."/>
            <person name="Gyaneshwar P."/>
            <person name="Denny R."/>
            <person name="Mudge J."/>
            <person name="Bharti A.K."/>
            <person name="Farmer A.D."/>
            <person name="May G.D."/>
            <person name="Woodward J.E."/>
            <person name="Medigue C."/>
            <person name="Vallenet D."/>
            <person name="Lajus A."/>
            <person name="Rouy Z."/>
            <person name="Martinez-Vaz B."/>
            <person name="Tiffin P."/>
            <person name="Young N.D."/>
            <person name="Sadowsky M.J."/>
        </authorList>
    </citation>
    <scope>NUCLEOTIDE SEQUENCE [LARGE SCALE GENOMIC DNA]</scope>
    <source>
        <strain evidence="1 2">USDA205</strain>
    </source>
</reference>
<dbReference type="AlphaFoldDB" id="A0A844ABD5"/>
<evidence type="ECO:0000313" key="2">
    <source>
        <dbReference type="Proteomes" id="UP000466694"/>
    </source>
</evidence>
<evidence type="ECO:0000313" key="1">
    <source>
        <dbReference type="EMBL" id="MQX08810.1"/>
    </source>
</evidence>
<sequence length="168" mass="19237">MNAFERVIAQELAPYLGSVGFLRHGQTWNRRMDGVVQVIALQRSMTNTELDSRFTVNIGVTPDTRPTKASVAEHECQARQRIGFLRPERQDHWYRYLPKDAASVVLAVAEARADIEAHVLPYLSQRSGEFPWLLLQATSAMQAHAPVWRALDRLWRRITGRWPFNKGA</sequence>